<dbReference type="Proteomes" id="UP000009340">
    <property type="component" value="Unassembled WGS sequence"/>
</dbReference>
<protein>
    <submittedName>
        <fullName evidence="3">Uncharacterized protein</fullName>
    </submittedName>
</protein>
<dbReference type="eggNOG" id="ENOG5034A1A">
    <property type="taxonomic scope" value="Bacteria"/>
</dbReference>
<name>K8A409_9ENTR</name>
<feature type="chain" id="PRO_5009968184" evidence="1">
    <location>
        <begin position="23"/>
        <end position="122"/>
    </location>
</feature>
<organism evidence="3 4">
    <name type="scientific">Cronobacter condimenti 1330</name>
    <dbReference type="NCBI Taxonomy" id="1073999"/>
    <lineage>
        <taxon>Bacteria</taxon>
        <taxon>Pseudomonadati</taxon>
        <taxon>Pseudomonadota</taxon>
        <taxon>Gammaproteobacteria</taxon>
        <taxon>Enterobacterales</taxon>
        <taxon>Enterobacteriaceae</taxon>
        <taxon>Cronobacter</taxon>
    </lineage>
</organism>
<proteinExistence type="predicted"/>
<reference evidence="3" key="1">
    <citation type="submission" date="2012-07" db="EMBL/GenBank/DDBJ databases">
        <authorList>
            <person name="Cummings C."/>
        </authorList>
    </citation>
    <scope>NUCLEOTIDE SEQUENCE</scope>
    <source>
        <strain evidence="3">1330</strain>
    </source>
</reference>
<keyword evidence="1" id="KW-0732">Signal</keyword>
<dbReference type="Proteomes" id="UP000067320">
    <property type="component" value="Chromosome"/>
</dbReference>
<keyword evidence="5" id="KW-1185">Reference proteome</keyword>
<dbReference type="InterPro" id="IPR049973">
    <property type="entry name" value="STY0301-like"/>
</dbReference>
<dbReference type="NCBIfam" id="NF042415">
    <property type="entry name" value="STY0301_fam"/>
    <property type="match status" value="1"/>
</dbReference>
<dbReference type="AlphaFoldDB" id="K8A409"/>
<dbReference type="OrthoDB" id="6562846at2"/>
<evidence type="ECO:0000256" key="1">
    <source>
        <dbReference type="SAM" id="SignalP"/>
    </source>
</evidence>
<evidence type="ECO:0000313" key="2">
    <source>
        <dbReference type="EMBL" id="ALB63790.1"/>
    </source>
</evidence>
<feature type="signal peptide" evidence="1">
    <location>
        <begin position="1"/>
        <end position="22"/>
    </location>
</feature>
<dbReference type="KEGG" id="ccon:AFK62_15360"/>
<dbReference type="RefSeq" id="WP_007681606.1">
    <property type="nucleotide sequence ID" value="NZ_CAKW01000146.1"/>
</dbReference>
<reference evidence="2 5" key="3">
    <citation type="journal article" date="2016" name="Genome Announc.">
        <title>Fully Closed Genome Sequences of Five Type Strains of the Genus Cronobacter and One Cronobacter sakazakii Strain.</title>
        <authorList>
            <person name="Moine D."/>
            <person name="Kassam M."/>
            <person name="Baert L."/>
            <person name="Tang Y."/>
            <person name="Barretto C."/>
            <person name="Ngom Bru C."/>
            <person name="Klijn A."/>
            <person name="Descombes P."/>
        </authorList>
    </citation>
    <scope>NUCLEOTIDE SEQUENCE [LARGE SCALE GENOMIC DNA]</scope>
    <source>
        <strain evidence="2 5">LMG 26250</strain>
    </source>
</reference>
<evidence type="ECO:0000313" key="3">
    <source>
        <dbReference type="EMBL" id="CCJ74746.1"/>
    </source>
</evidence>
<evidence type="ECO:0000313" key="5">
    <source>
        <dbReference type="Proteomes" id="UP000067320"/>
    </source>
</evidence>
<accession>K8A409</accession>
<gene>
    <name evidence="2" type="ORF">AFK62_15360</name>
    <name evidence="3" type="ORF">BN137_4146</name>
</gene>
<reference evidence="5" key="2">
    <citation type="submission" date="2015-09" db="EMBL/GenBank/DDBJ databases">
        <title>Cronobacter genome sequencing and assembly.</title>
        <authorList>
            <person name="Descombes P."/>
            <person name="Baert L."/>
            <person name="Ngom-Bru C."/>
            <person name="Barretto C."/>
        </authorList>
    </citation>
    <scope>NUCLEOTIDE SEQUENCE [LARGE SCALE GENOMIC DNA]</scope>
    <source>
        <strain evidence="5">LMG 26250</strain>
    </source>
</reference>
<dbReference type="EMBL" id="CAKW01000146">
    <property type="protein sequence ID" value="CCJ74746.1"/>
    <property type="molecule type" value="Genomic_DNA"/>
</dbReference>
<evidence type="ECO:0000313" key="4">
    <source>
        <dbReference type="Proteomes" id="UP000009340"/>
    </source>
</evidence>
<dbReference type="PATRIC" id="fig|1073999.7.peg.3217"/>
<dbReference type="EMBL" id="CP012264">
    <property type="protein sequence ID" value="ALB63790.1"/>
    <property type="molecule type" value="Genomic_DNA"/>
</dbReference>
<sequence>MSWNKPLLLYTALLSLSAIVSAEKITCPNVLQDAALSHRLNDVSLFQGPPEKQGELMPDNDKHIVWTLKTYQDYGKKMHLPLWLVCRYDNTVRTVNLVVPETASQCMARFGDSKNIFHAGCE</sequence>